<feature type="non-terminal residue" evidence="1">
    <location>
        <position position="1"/>
    </location>
</feature>
<protein>
    <submittedName>
        <fullName evidence="1">(rape) hypothetical protein</fullName>
    </submittedName>
</protein>
<reference evidence="1" key="1">
    <citation type="submission" date="2021-01" db="EMBL/GenBank/DDBJ databases">
        <authorList>
            <consortium name="Genoscope - CEA"/>
            <person name="William W."/>
        </authorList>
    </citation>
    <scope>NUCLEOTIDE SEQUENCE</scope>
</reference>
<organism evidence="1">
    <name type="scientific">Brassica napus</name>
    <name type="common">Rape</name>
    <dbReference type="NCBI Taxonomy" id="3708"/>
    <lineage>
        <taxon>Eukaryota</taxon>
        <taxon>Viridiplantae</taxon>
        <taxon>Streptophyta</taxon>
        <taxon>Embryophyta</taxon>
        <taxon>Tracheophyta</taxon>
        <taxon>Spermatophyta</taxon>
        <taxon>Magnoliopsida</taxon>
        <taxon>eudicotyledons</taxon>
        <taxon>Gunneridae</taxon>
        <taxon>Pentapetalae</taxon>
        <taxon>rosids</taxon>
        <taxon>malvids</taxon>
        <taxon>Brassicales</taxon>
        <taxon>Brassicaceae</taxon>
        <taxon>Brassiceae</taxon>
        <taxon>Brassica</taxon>
    </lineage>
</organism>
<dbReference type="EMBL" id="HG994366">
    <property type="protein sequence ID" value="CAF1916708.1"/>
    <property type="molecule type" value="Genomic_DNA"/>
</dbReference>
<dbReference type="Proteomes" id="UP001295469">
    <property type="component" value="Chromosome C02"/>
</dbReference>
<proteinExistence type="predicted"/>
<gene>
    <name evidence="1" type="ORF">DARMORV10_C02P40080.1</name>
</gene>
<accession>A0A816KEW5</accession>
<evidence type="ECO:0000313" key="1">
    <source>
        <dbReference type="EMBL" id="CAF1916708.1"/>
    </source>
</evidence>
<sequence>GTLTLSSVSSSRVFMDYDIQPTIDYFNWYLAKIFVNDQAVFALLGDAGPPRTTIAISPAPRTAIATTAAPRTASPPPQLLAHHHCRHSFPAIAAHSPFTVKASHATSPTSYSHFRSTLLHPTPKLSYPEPLHGHRQHRS</sequence>
<name>A0A816KEW5_BRANA</name>
<dbReference type="AlphaFoldDB" id="A0A816KEW5"/>